<dbReference type="PANTHER" id="PTHR42771">
    <property type="entry name" value="IRON(3+)-HYDROXAMATE IMPORT ATP-BINDING PROTEIN FHUC"/>
    <property type="match status" value="1"/>
</dbReference>
<comment type="similarity">
    <text evidence="2">Belongs to the ABC transporter superfamily.</text>
</comment>
<keyword evidence="8" id="KW-0408">Iron</keyword>
<evidence type="ECO:0000313" key="12">
    <source>
        <dbReference type="EMBL" id="CPR17110.1"/>
    </source>
</evidence>
<evidence type="ECO:0000256" key="1">
    <source>
        <dbReference type="ARBA" id="ARBA00004202"/>
    </source>
</evidence>
<accession>A0A0G4JVN9</accession>
<reference evidence="13" key="1">
    <citation type="submission" date="2015-01" db="EMBL/GenBank/DDBJ databases">
        <authorList>
            <person name="Paterson Steve"/>
        </authorList>
    </citation>
    <scope>NUCLEOTIDE SEQUENCE [LARGE SCALE GENOMIC DNA]</scope>
    <source>
        <strain evidence="13">OBR1</strain>
    </source>
</reference>
<dbReference type="InterPro" id="IPR003593">
    <property type="entry name" value="AAA+_ATPase"/>
</dbReference>
<keyword evidence="13" id="KW-1185">Reference proteome</keyword>
<evidence type="ECO:0000256" key="5">
    <source>
        <dbReference type="ARBA" id="ARBA00022496"/>
    </source>
</evidence>
<protein>
    <submittedName>
        <fullName evidence="12">Ferric enterobactin transport ATP-binding protein FepC (TC 3.A.1.14.2)</fullName>
    </submittedName>
</protein>
<dbReference type="AlphaFoldDB" id="A0A0G4JVN9"/>
<dbReference type="CDD" id="cd03214">
    <property type="entry name" value="ABC_Iron-Siderophores_B12_Hemin"/>
    <property type="match status" value="1"/>
</dbReference>
<dbReference type="GO" id="GO:0005886">
    <property type="term" value="C:plasma membrane"/>
    <property type="evidence" value="ECO:0007669"/>
    <property type="project" value="UniProtKB-SubCell"/>
</dbReference>
<dbReference type="FunFam" id="3.40.50.300:FF:000134">
    <property type="entry name" value="Iron-enterobactin ABC transporter ATP-binding protein"/>
    <property type="match status" value="1"/>
</dbReference>
<dbReference type="Gene3D" id="3.40.50.300">
    <property type="entry name" value="P-loop containing nucleotide triphosphate hydrolases"/>
    <property type="match status" value="1"/>
</dbReference>
<keyword evidence="10" id="KW-0472">Membrane</keyword>
<evidence type="ECO:0000256" key="7">
    <source>
        <dbReference type="ARBA" id="ARBA00022840"/>
    </source>
</evidence>
<dbReference type="Pfam" id="PF00005">
    <property type="entry name" value="ABC_tran"/>
    <property type="match status" value="1"/>
</dbReference>
<keyword evidence="5" id="KW-0410">Iron transport</keyword>
<dbReference type="EMBL" id="CGIG01000001">
    <property type="protein sequence ID" value="CPR17110.1"/>
    <property type="molecule type" value="Genomic_DNA"/>
</dbReference>
<dbReference type="PROSITE" id="PS00211">
    <property type="entry name" value="ABC_TRANSPORTER_1"/>
    <property type="match status" value="1"/>
</dbReference>
<dbReference type="InterPro" id="IPR017871">
    <property type="entry name" value="ABC_transporter-like_CS"/>
</dbReference>
<keyword evidence="4" id="KW-1003">Cell membrane</keyword>
<dbReference type="GO" id="GO:0005524">
    <property type="term" value="F:ATP binding"/>
    <property type="evidence" value="ECO:0007669"/>
    <property type="project" value="UniProtKB-KW"/>
</dbReference>
<gene>
    <name evidence="12" type="ORF">BN1221_02455c</name>
</gene>
<keyword evidence="3" id="KW-0813">Transport</keyword>
<dbReference type="Proteomes" id="UP000044377">
    <property type="component" value="Unassembled WGS sequence"/>
</dbReference>
<dbReference type="SMART" id="SM00382">
    <property type="entry name" value="AAA"/>
    <property type="match status" value="1"/>
</dbReference>
<evidence type="ECO:0000259" key="11">
    <source>
        <dbReference type="PROSITE" id="PS50893"/>
    </source>
</evidence>
<dbReference type="PROSITE" id="PS50893">
    <property type="entry name" value="ABC_TRANSPORTER_2"/>
    <property type="match status" value="1"/>
</dbReference>
<evidence type="ECO:0000256" key="4">
    <source>
        <dbReference type="ARBA" id="ARBA00022475"/>
    </source>
</evidence>
<name>A0A0G4JVN9_9GAMM</name>
<dbReference type="GO" id="GO:0006826">
    <property type="term" value="P:iron ion transport"/>
    <property type="evidence" value="ECO:0007669"/>
    <property type="project" value="UniProtKB-KW"/>
</dbReference>
<sequence length="279" mass="30709">MVNHLQGKTLMTHLLHATNLTLAYDKKVIAEALSVTIPDNQFSVIIGPNACGKSTLLRALCRLLKPLSGEVLLDGKNIHHLPTKALARQIGLLPQQAIVPDNITVADLVARGRYPHQSLLRQWNTADQEAVEQAMLATNVDSLAERSVDELSGGQRQRVWIAMVLAQQTPLLLLDEPTTWLDMAHQIDLLDLFRDLHQQHGRTLVAVLHDLNQACRYADNLIVMQAGKIMAQGRPAEIISAELVKQVFGMSCIIIDDPVSHTPLIVPCGRYHPVPGAIS</sequence>
<evidence type="ECO:0000256" key="8">
    <source>
        <dbReference type="ARBA" id="ARBA00023004"/>
    </source>
</evidence>
<proteinExistence type="inferred from homology"/>
<dbReference type="GO" id="GO:0016887">
    <property type="term" value="F:ATP hydrolysis activity"/>
    <property type="evidence" value="ECO:0007669"/>
    <property type="project" value="InterPro"/>
</dbReference>
<keyword evidence="6" id="KW-0547">Nucleotide-binding</keyword>
<dbReference type="PANTHER" id="PTHR42771:SF12">
    <property type="entry name" value="FE(3+) DICITRATE TRANSPORT ATP-BINDING PROTEIN FECE-RELATED"/>
    <property type="match status" value="1"/>
</dbReference>
<keyword evidence="7 12" id="KW-0067">ATP-binding</keyword>
<evidence type="ECO:0000256" key="6">
    <source>
        <dbReference type="ARBA" id="ARBA00022741"/>
    </source>
</evidence>
<dbReference type="SUPFAM" id="SSF52540">
    <property type="entry name" value="P-loop containing nucleoside triphosphate hydrolases"/>
    <property type="match status" value="1"/>
</dbReference>
<evidence type="ECO:0000313" key="13">
    <source>
        <dbReference type="Proteomes" id="UP000044377"/>
    </source>
</evidence>
<dbReference type="InterPro" id="IPR051535">
    <property type="entry name" value="Siderophore_ABC-ATPase"/>
</dbReference>
<feature type="domain" description="ABC transporter" evidence="11">
    <location>
        <begin position="15"/>
        <end position="251"/>
    </location>
</feature>
<keyword evidence="9" id="KW-0406">Ion transport</keyword>
<evidence type="ECO:0000256" key="3">
    <source>
        <dbReference type="ARBA" id="ARBA00022448"/>
    </source>
</evidence>
<evidence type="ECO:0000256" key="9">
    <source>
        <dbReference type="ARBA" id="ARBA00023065"/>
    </source>
</evidence>
<dbReference type="InterPro" id="IPR027417">
    <property type="entry name" value="P-loop_NTPase"/>
</dbReference>
<evidence type="ECO:0000256" key="2">
    <source>
        <dbReference type="ARBA" id="ARBA00005417"/>
    </source>
</evidence>
<organism evidence="12 13">
    <name type="scientific">Brenneria goodwinii</name>
    <dbReference type="NCBI Taxonomy" id="1109412"/>
    <lineage>
        <taxon>Bacteria</taxon>
        <taxon>Pseudomonadati</taxon>
        <taxon>Pseudomonadota</taxon>
        <taxon>Gammaproteobacteria</taxon>
        <taxon>Enterobacterales</taxon>
        <taxon>Pectobacteriaceae</taxon>
        <taxon>Brenneria</taxon>
    </lineage>
</organism>
<comment type="subcellular location">
    <subcellularLocation>
        <location evidence="1">Cell membrane</location>
        <topology evidence="1">Peripheral membrane protein</topology>
    </subcellularLocation>
</comment>
<evidence type="ECO:0000256" key="10">
    <source>
        <dbReference type="ARBA" id="ARBA00023136"/>
    </source>
</evidence>
<dbReference type="STRING" id="1109412.BN1221_02455c"/>
<dbReference type="InterPro" id="IPR003439">
    <property type="entry name" value="ABC_transporter-like_ATP-bd"/>
</dbReference>